<feature type="region of interest" description="Disordered" evidence="1">
    <location>
        <begin position="117"/>
        <end position="186"/>
    </location>
</feature>
<evidence type="ECO:0000313" key="2">
    <source>
        <dbReference type="EMBL" id="KAJ7195511.1"/>
    </source>
</evidence>
<dbReference type="PANTHER" id="PTHR28674:SF1">
    <property type="entry name" value="NOP PROTEIN CHAPERONE 1"/>
    <property type="match status" value="1"/>
</dbReference>
<accession>A0AAD6V291</accession>
<evidence type="ECO:0000313" key="3">
    <source>
        <dbReference type="Proteomes" id="UP001219525"/>
    </source>
</evidence>
<evidence type="ECO:0000256" key="1">
    <source>
        <dbReference type="SAM" id="MobiDB-lite"/>
    </source>
</evidence>
<gene>
    <name evidence="2" type="ORF">GGX14DRAFT_676857</name>
</gene>
<dbReference type="GO" id="GO:0062064">
    <property type="term" value="F:box C/D methylation guide snoRNP complex binding"/>
    <property type="evidence" value="ECO:0007669"/>
    <property type="project" value="TreeGrafter"/>
</dbReference>
<organism evidence="2 3">
    <name type="scientific">Mycena pura</name>
    <dbReference type="NCBI Taxonomy" id="153505"/>
    <lineage>
        <taxon>Eukaryota</taxon>
        <taxon>Fungi</taxon>
        <taxon>Dikarya</taxon>
        <taxon>Basidiomycota</taxon>
        <taxon>Agaricomycotina</taxon>
        <taxon>Agaricomycetes</taxon>
        <taxon>Agaricomycetidae</taxon>
        <taxon>Agaricales</taxon>
        <taxon>Marasmiineae</taxon>
        <taxon>Mycenaceae</taxon>
        <taxon>Mycena</taxon>
    </lineage>
</organism>
<feature type="compositionally biased region" description="Polar residues" evidence="1">
    <location>
        <begin position="46"/>
        <end position="61"/>
    </location>
</feature>
<comment type="caution">
    <text evidence="2">The sequence shown here is derived from an EMBL/GenBank/DDBJ whole genome shotgun (WGS) entry which is preliminary data.</text>
</comment>
<dbReference type="Pfam" id="PF15370">
    <property type="entry name" value="NOPCHAP1"/>
    <property type="match status" value="1"/>
</dbReference>
<dbReference type="Proteomes" id="UP001219525">
    <property type="component" value="Unassembled WGS sequence"/>
</dbReference>
<protein>
    <submittedName>
        <fullName evidence="2">Uncharacterized protein</fullName>
    </submittedName>
</protein>
<reference evidence="2" key="1">
    <citation type="submission" date="2023-03" db="EMBL/GenBank/DDBJ databases">
        <title>Massive genome expansion in bonnet fungi (Mycena s.s.) driven by repeated elements and novel gene families across ecological guilds.</title>
        <authorList>
            <consortium name="Lawrence Berkeley National Laboratory"/>
            <person name="Harder C.B."/>
            <person name="Miyauchi S."/>
            <person name="Viragh M."/>
            <person name="Kuo A."/>
            <person name="Thoen E."/>
            <person name="Andreopoulos B."/>
            <person name="Lu D."/>
            <person name="Skrede I."/>
            <person name="Drula E."/>
            <person name="Henrissat B."/>
            <person name="Morin E."/>
            <person name="Kohler A."/>
            <person name="Barry K."/>
            <person name="LaButti K."/>
            <person name="Morin E."/>
            <person name="Salamov A."/>
            <person name="Lipzen A."/>
            <person name="Mereny Z."/>
            <person name="Hegedus B."/>
            <person name="Baldrian P."/>
            <person name="Stursova M."/>
            <person name="Weitz H."/>
            <person name="Taylor A."/>
            <person name="Grigoriev I.V."/>
            <person name="Nagy L.G."/>
            <person name="Martin F."/>
            <person name="Kauserud H."/>
        </authorList>
    </citation>
    <scope>NUCLEOTIDE SEQUENCE</scope>
    <source>
        <strain evidence="2">9144</strain>
    </source>
</reference>
<dbReference type="InterPro" id="IPR027921">
    <property type="entry name" value="NOPCHAP1"/>
</dbReference>
<dbReference type="GO" id="GO:0000492">
    <property type="term" value="P:box C/D snoRNP assembly"/>
    <property type="evidence" value="ECO:0007669"/>
    <property type="project" value="InterPro"/>
</dbReference>
<keyword evidence="3" id="KW-1185">Reference proteome</keyword>
<dbReference type="AlphaFoldDB" id="A0AAD6V291"/>
<dbReference type="EMBL" id="JARJCW010000090">
    <property type="protein sequence ID" value="KAJ7195511.1"/>
    <property type="molecule type" value="Genomic_DNA"/>
</dbReference>
<dbReference type="PANTHER" id="PTHR28674">
    <property type="entry name" value="SIMILAR TO DNA SEGMENT, CHR 10, WAYNE STATE UNIVERSITY 102,-EXPRESSED"/>
    <property type="match status" value="1"/>
</dbReference>
<feature type="region of interest" description="Disordered" evidence="1">
    <location>
        <begin position="29"/>
        <end position="61"/>
    </location>
</feature>
<name>A0AAD6V291_9AGAR</name>
<sequence length="186" mass="20040">MSAKGKRPQRETLEIEDDDSRLHRIQRTLEKLNSTSPGARRDGLNVLNSASASDLGSGSEQSLNDLLARVQAFLPDIEASNAALAEKAAMDPRSVDIENVDGDAEVIQMNLGLGVFEDRTGREGTCSSSGESSGADDSEDESEENTESSDEKSSSDSGDDYDDLGPETQERQIAPLPRSHSKLQKK</sequence>
<feature type="compositionally biased region" description="Acidic residues" evidence="1">
    <location>
        <begin position="134"/>
        <end position="148"/>
    </location>
</feature>
<proteinExistence type="predicted"/>